<keyword evidence="3 5" id="KW-0067">ATP-binding</keyword>
<dbReference type="NCBIfam" id="TIGR00152">
    <property type="entry name" value="dephospho-CoA kinase"/>
    <property type="match status" value="1"/>
</dbReference>
<evidence type="ECO:0000256" key="1">
    <source>
        <dbReference type="ARBA" id="ARBA00009018"/>
    </source>
</evidence>
<evidence type="ECO:0000256" key="4">
    <source>
        <dbReference type="ARBA" id="ARBA00022993"/>
    </source>
</evidence>
<dbReference type="PANTHER" id="PTHR10695">
    <property type="entry name" value="DEPHOSPHO-COA KINASE-RELATED"/>
    <property type="match status" value="1"/>
</dbReference>
<dbReference type="Gene3D" id="3.40.50.300">
    <property type="entry name" value="P-loop containing nucleotide triphosphate hydrolases"/>
    <property type="match status" value="1"/>
</dbReference>
<sequence length="207" mass="22649">MTGHRAALVIGLTGGIAAGKTAVTRRFEALGVHVHDADVAARDVIEPGTSGLAEVVAAFGADVLDDAGRLDRAAMRQRVFADPGARRTLEAIIHPRVRQWLHDRAMAEAGPYCLLAIPLLVENIEHYRWIDRVLLVDAPEATQLARLTARDGIDETLARRMLANQAVREERLAIAHDVIDNSGDEAALDQAVVHLHQRYLELARRVS</sequence>
<protein>
    <recommendedName>
        <fullName evidence="5 6">Dephospho-CoA kinase</fullName>
        <ecNumber evidence="5 6">2.7.1.24</ecNumber>
    </recommendedName>
    <alternativeName>
        <fullName evidence="5">Dephosphocoenzyme A kinase</fullName>
    </alternativeName>
</protein>
<evidence type="ECO:0000256" key="5">
    <source>
        <dbReference type="HAMAP-Rule" id="MF_00376"/>
    </source>
</evidence>
<keyword evidence="5" id="KW-0963">Cytoplasm</keyword>
<evidence type="ECO:0000256" key="3">
    <source>
        <dbReference type="ARBA" id="ARBA00022840"/>
    </source>
</evidence>
<dbReference type="InterPro" id="IPR027417">
    <property type="entry name" value="P-loop_NTPase"/>
</dbReference>
<dbReference type="CDD" id="cd02022">
    <property type="entry name" value="DPCK"/>
    <property type="match status" value="1"/>
</dbReference>
<comment type="catalytic activity">
    <reaction evidence="5">
        <text>3'-dephospho-CoA + ATP = ADP + CoA + H(+)</text>
        <dbReference type="Rhea" id="RHEA:18245"/>
        <dbReference type="ChEBI" id="CHEBI:15378"/>
        <dbReference type="ChEBI" id="CHEBI:30616"/>
        <dbReference type="ChEBI" id="CHEBI:57287"/>
        <dbReference type="ChEBI" id="CHEBI:57328"/>
        <dbReference type="ChEBI" id="CHEBI:456216"/>
        <dbReference type="EC" id="2.7.1.24"/>
    </reaction>
</comment>
<comment type="similarity">
    <text evidence="1 5">Belongs to the CoaE family.</text>
</comment>
<comment type="pathway">
    <text evidence="5">Cofactor biosynthesis; coenzyme A biosynthesis; CoA from (R)-pantothenate: step 5/5.</text>
</comment>
<dbReference type="GO" id="GO:0005737">
    <property type="term" value="C:cytoplasm"/>
    <property type="evidence" value="ECO:0007669"/>
    <property type="project" value="UniProtKB-SubCell"/>
</dbReference>
<dbReference type="AlphaFoldDB" id="A0AAU7QMY3"/>
<dbReference type="GO" id="GO:0005524">
    <property type="term" value="F:ATP binding"/>
    <property type="evidence" value="ECO:0007669"/>
    <property type="project" value="UniProtKB-UniRule"/>
</dbReference>
<comment type="function">
    <text evidence="5">Catalyzes the phosphorylation of the 3'-hydroxyl group of dephosphocoenzyme A to form coenzyme A.</text>
</comment>
<dbReference type="PANTHER" id="PTHR10695:SF46">
    <property type="entry name" value="BIFUNCTIONAL COENZYME A SYNTHASE-RELATED"/>
    <property type="match status" value="1"/>
</dbReference>
<accession>A0AAU7QMY3</accession>
<keyword evidence="5 7" id="KW-0418">Kinase</keyword>
<dbReference type="GO" id="GO:0015937">
    <property type="term" value="P:coenzyme A biosynthetic process"/>
    <property type="evidence" value="ECO:0007669"/>
    <property type="project" value="UniProtKB-UniRule"/>
</dbReference>
<dbReference type="RefSeq" id="WP_350016798.1">
    <property type="nucleotide sequence ID" value="NZ_CP157948.1"/>
</dbReference>
<organism evidence="7">
    <name type="scientific">Rhodanobacter sp. IGA1.0</name>
    <dbReference type="NCBI Taxonomy" id="3158582"/>
    <lineage>
        <taxon>Bacteria</taxon>
        <taxon>Pseudomonadati</taxon>
        <taxon>Pseudomonadota</taxon>
        <taxon>Gammaproteobacteria</taxon>
        <taxon>Lysobacterales</taxon>
        <taxon>Rhodanobacteraceae</taxon>
        <taxon>Rhodanobacter</taxon>
    </lineage>
</organism>
<evidence type="ECO:0000256" key="2">
    <source>
        <dbReference type="ARBA" id="ARBA00022741"/>
    </source>
</evidence>
<gene>
    <name evidence="5 7" type="primary">coaE</name>
    <name evidence="7" type="ORF">ABNK63_04370</name>
</gene>
<dbReference type="EC" id="2.7.1.24" evidence="5 6"/>
<dbReference type="Pfam" id="PF01121">
    <property type="entry name" value="CoaE"/>
    <property type="match status" value="1"/>
</dbReference>
<feature type="binding site" evidence="5">
    <location>
        <begin position="17"/>
        <end position="22"/>
    </location>
    <ligand>
        <name>ATP</name>
        <dbReference type="ChEBI" id="CHEBI:30616"/>
    </ligand>
</feature>
<dbReference type="HAMAP" id="MF_00376">
    <property type="entry name" value="Dephospho_CoA_kinase"/>
    <property type="match status" value="1"/>
</dbReference>
<name>A0AAU7QMY3_9GAMM</name>
<evidence type="ECO:0000256" key="6">
    <source>
        <dbReference type="NCBIfam" id="TIGR00152"/>
    </source>
</evidence>
<dbReference type="GO" id="GO:0004140">
    <property type="term" value="F:dephospho-CoA kinase activity"/>
    <property type="evidence" value="ECO:0007669"/>
    <property type="project" value="UniProtKB-UniRule"/>
</dbReference>
<keyword evidence="5 7" id="KW-0808">Transferase</keyword>
<keyword evidence="2 5" id="KW-0547">Nucleotide-binding</keyword>
<proteinExistence type="inferred from homology"/>
<dbReference type="EMBL" id="CP157948">
    <property type="protein sequence ID" value="XBS90887.1"/>
    <property type="molecule type" value="Genomic_DNA"/>
</dbReference>
<dbReference type="SUPFAM" id="SSF52540">
    <property type="entry name" value="P-loop containing nucleoside triphosphate hydrolases"/>
    <property type="match status" value="1"/>
</dbReference>
<dbReference type="PROSITE" id="PS51219">
    <property type="entry name" value="DPCK"/>
    <property type="match status" value="1"/>
</dbReference>
<keyword evidence="4 5" id="KW-0173">Coenzyme A biosynthesis</keyword>
<evidence type="ECO:0000313" key="7">
    <source>
        <dbReference type="EMBL" id="XBS90887.1"/>
    </source>
</evidence>
<reference evidence="7" key="1">
    <citation type="submission" date="2024-06" db="EMBL/GenBank/DDBJ databases">
        <authorList>
            <person name="Sun Y."/>
        </authorList>
    </citation>
    <scope>NUCLEOTIDE SEQUENCE</scope>
    <source>
        <strain evidence="7">IGA1.0</strain>
    </source>
</reference>
<dbReference type="InterPro" id="IPR001977">
    <property type="entry name" value="Depp_CoAkinase"/>
</dbReference>
<comment type="subcellular location">
    <subcellularLocation>
        <location evidence="5">Cytoplasm</location>
    </subcellularLocation>
</comment>